<dbReference type="GO" id="GO:0007165">
    <property type="term" value="P:signal transduction"/>
    <property type="evidence" value="ECO:0007669"/>
    <property type="project" value="InterPro"/>
</dbReference>
<evidence type="ECO:0000256" key="1">
    <source>
        <dbReference type="ARBA" id="ARBA00022468"/>
    </source>
</evidence>
<evidence type="ECO:0000259" key="3">
    <source>
        <dbReference type="PROSITE" id="PS50238"/>
    </source>
</evidence>
<feature type="compositionally biased region" description="Basic and acidic residues" evidence="2">
    <location>
        <begin position="764"/>
        <end position="774"/>
    </location>
</feature>
<feature type="domain" description="Rho-GAP" evidence="3">
    <location>
        <begin position="391"/>
        <end position="585"/>
    </location>
</feature>
<reference evidence="4 5" key="1">
    <citation type="journal article" date="2019" name="Nat. Ecol. Evol.">
        <title>Megaphylogeny resolves global patterns of mushroom evolution.</title>
        <authorList>
            <person name="Varga T."/>
            <person name="Krizsan K."/>
            <person name="Foldi C."/>
            <person name="Dima B."/>
            <person name="Sanchez-Garcia M."/>
            <person name="Sanchez-Ramirez S."/>
            <person name="Szollosi G.J."/>
            <person name="Szarkandi J.G."/>
            <person name="Papp V."/>
            <person name="Albert L."/>
            <person name="Andreopoulos W."/>
            <person name="Angelini C."/>
            <person name="Antonin V."/>
            <person name="Barry K.W."/>
            <person name="Bougher N.L."/>
            <person name="Buchanan P."/>
            <person name="Buyck B."/>
            <person name="Bense V."/>
            <person name="Catcheside P."/>
            <person name="Chovatia M."/>
            <person name="Cooper J."/>
            <person name="Damon W."/>
            <person name="Desjardin D."/>
            <person name="Finy P."/>
            <person name="Geml J."/>
            <person name="Haridas S."/>
            <person name="Hughes K."/>
            <person name="Justo A."/>
            <person name="Karasinski D."/>
            <person name="Kautmanova I."/>
            <person name="Kiss B."/>
            <person name="Kocsube S."/>
            <person name="Kotiranta H."/>
            <person name="LaButti K.M."/>
            <person name="Lechner B.E."/>
            <person name="Liimatainen K."/>
            <person name="Lipzen A."/>
            <person name="Lukacs Z."/>
            <person name="Mihaltcheva S."/>
            <person name="Morgado L.N."/>
            <person name="Niskanen T."/>
            <person name="Noordeloos M.E."/>
            <person name="Ohm R.A."/>
            <person name="Ortiz-Santana B."/>
            <person name="Ovrebo C."/>
            <person name="Racz N."/>
            <person name="Riley R."/>
            <person name="Savchenko A."/>
            <person name="Shiryaev A."/>
            <person name="Soop K."/>
            <person name="Spirin V."/>
            <person name="Szebenyi C."/>
            <person name="Tomsovsky M."/>
            <person name="Tulloss R.E."/>
            <person name="Uehling J."/>
            <person name="Grigoriev I.V."/>
            <person name="Vagvolgyi C."/>
            <person name="Papp T."/>
            <person name="Martin F.M."/>
            <person name="Miettinen O."/>
            <person name="Hibbett D.S."/>
            <person name="Nagy L.G."/>
        </authorList>
    </citation>
    <scope>NUCLEOTIDE SEQUENCE [LARGE SCALE GENOMIC DNA]</scope>
    <source>
        <strain evidence="4 5">FP101781</strain>
    </source>
</reference>
<dbReference type="CDD" id="cd00159">
    <property type="entry name" value="RhoGAP"/>
    <property type="match status" value="1"/>
</dbReference>
<keyword evidence="5" id="KW-1185">Reference proteome</keyword>
<comment type="caution">
    <text evidence="4">The sequence shown here is derived from an EMBL/GenBank/DDBJ whole genome shotgun (WGS) entry which is preliminary data.</text>
</comment>
<dbReference type="GO" id="GO:0005737">
    <property type="term" value="C:cytoplasm"/>
    <property type="evidence" value="ECO:0007669"/>
    <property type="project" value="TreeGrafter"/>
</dbReference>
<keyword evidence="1" id="KW-0343">GTPase activation</keyword>
<proteinExistence type="predicted"/>
<dbReference type="PANTHER" id="PTHR23176:SF134">
    <property type="entry name" value="RHO-TYPE GTPASE-ACTIVATING PROTEIN"/>
    <property type="match status" value="1"/>
</dbReference>
<dbReference type="Proteomes" id="UP000298030">
    <property type="component" value="Unassembled WGS sequence"/>
</dbReference>
<gene>
    <name evidence="4" type="ORF">FA13DRAFT_1725028</name>
</gene>
<feature type="region of interest" description="Disordered" evidence="2">
    <location>
        <begin position="613"/>
        <end position="774"/>
    </location>
</feature>
<dbReference type="InterPro" id="IPR027267">
    <property type="entry name" value="AH/BAR_dom_sf"/>
</dbReference>
<dbReference type="SUPFAM" id="SSF103657">
    <property type="entry name" value="BAR/IMD domain-like"/>
    <property type="match status" value="1"/>
</dbReference>
<feature type="compositionally biased region" description="Polar residues" evidence="2">
    <location>
        <begin position="650"/>
        <end position="662"/>
    </location>
</feature>
<feature type="compositionally biased region" description="Polar residues" evidence="2">
    <location>
        <begin position="694"/>
        <end position="714"/>
    </location>
</feature>
<dbReference type="AlphaFoldDB" id="A0A4Y7TY12"/>
<dbReference type="Pfam" id="PF00611">
    <property type="entry name" value="FCH"/>
    <property type="match status" value="1"/>
</dbReference>
<sequence length="774" mass="85992">MEQQQPASSRSSFSDYPSAVSGPVPIFDQHLRFISDSYLAFFQERKRIEESYIESLKRLHRKIKYADSQLDDRSDLATSRRGWREVVDSVEREAHAREAFAATLTVDVINPLTSLKDTQERTRKRIKEDIKESSVAYSEYAEIVLPRLKGKYTKKFFEVEEQRRANAPPGPISPTPVNENNTSYLNYKGGVNSSGPSRPSGPQPLRSLDRRPSGSSAPRNRSPSAGTGLSDLAHQGKKQLNQIIGGFLDKRNAPDGFGARENQALRNVRAKREADEADKDYRKGVHWLETLRLRRTKILEGGYKSLEMFVEESGTVLKRVLQRYSDNLQATVKTEASLAETVQMEIDKISPEKDVLKVKANIPRSLALAIPDPILYEHGQVGSCNDLIFGFSLVDYATSKGLQDGQIPKIVKLCIEAIDTRGLKSEGIYRVSGRHAVVQAFQHDLEKDEEEFEFTGKDDVFAIASLLKLYLRELPEPLFRFPLQDRMHHTDGRVEHEANNFVLLRSKIRRLPPVHQATLKALIEHLNRVVTHSDKNKMDPKNVAIVFGSVIFGEDEMPKAGDLLSVHTAKDTFMEDLIINARKIFEDPAAPNSPPLPPTPAIEPVPVYYGSRSTKVANVPPNPPTAERTGPGSPQDFTPRLPPRPAGSIHPSSRITHTNSSPHKQRPDASYPLSSDTAQEVDPDAISLPPSPSAIDSNLSLSSLAGGHSQATSEDTQHTQEARPETPPPPLPPRDEAPPPKQNVYPFPTATPEGGTPTKPDNLPAKDVEDPFLL</sequence>
<evidence type="ECO:0000256" key="2">
    <source>
        <dbReference type="SAM" id="MobiDB-lite"/>
    </source>
</evidence>
<dbReference type="InterPro" id="IPR001060">
    <property type="entry name" value="FCH_dom"/>
</dbReference>
<dbReference type="EMBL" id="QPFP01000002">
    <property type="protein sequence ID" value="TEB39066.1"/>
    <property type="molecule type" value="Genomic_DNA"/>
</dbReference>
<name>A0A4Y7TY12_COPMI</name>
<feature type="compositionally biased region" description="Polar residues" evidence="2">
    <location>
        <begin position="213"/>
        <end position="227"/>
    </location>
</feature>
<dbReference type="InterPro" id="IPR008936">
    <property type="entry name" value="Rho_GTPase_activation_prot"/>
</dbReference>
<dbReference type="Gene3D" id="1.10.555.10">
    <property type="entry name" value="Rho GTPase activation protein"/>
    <property type="match status" value="1"/>
</dbReference>
<feature type="region of interest" description="Disordered" evidence="2">
    <location>
        <begin position="164"/>
        <end position="231"/>
    </location>
</feature>
<dbReference type="STRING" id="71717.A0A4Y7TY12"/>
<feature type="compositionally biased region" description="Polar residues" evidence="2">
    <location>
        <begin position="175"/>
        <end position="185"/>
    </location>
</feature>
<evidence type="ECO:0000313" key="4">
    <source>
        <dbReference type="EMBL" id="TEB39066.1"/>
    </source>
</evidence>
<dbReference type="Gene3D" id="1.20.1270.60">
    <property type="entry name" value="Arfaptin homology (AH) domain/BAR domain"/>
    <property type="match status" value="1"/>
</dbReference>
<dbReference type="SMART" id="SM00324">
    <property type="entry name" value="RhoGAP"/>
    <property type="match status" value="1"/>
</dbReference>
<feature type="compositionally biased region" description="Low complexity" evidence="2">
    <location>
        <begin position="189"/>
        <end position="204"/>
    </location>
</feature>
<dbReference type="PANTHER" id="PTHR23176">
    <property type="entry name" value="RHO/RAC/CDC GTPASE-ACTIVATING PROTEIN"/>
    <property type="match status" value="1"/>
</dbReference>
<accession>A0A4Y7TY12</accession>
<dbReference type="OrthoDB" id="79452at2759"/>
<dbReference type="InterPro" id="IPR050729">
    <property type="entry name" value="Rho-GAP"/>
</dbReference>
<dbReference type="InterPro" id="IPR000198">
    <property type="entry name" value="RhoGAP_dom"/>
</dbReference>
<organism evidence="4 5">
    <name type="scientific">Coprinellus micaceus</name>
    <name type="common">Glistening ink-cap mushroom</name>
    <name type="synonym">Coprinus micaceus</name>
    <dbReference type="NCBI Taxonomy" id="71717"/>
    <lineage>
        <taxon>Eukaryota</taxon>
        <taxon>Fungi</taxon>
        <taxon>Dikarya</taxon>
        <taxon>Basidiomycota</taxon>
        <taxon>Agaricomycotina</taxon>
        <taxon>Agaricomycetes</taxon>
        <taxon>Agaricomycetidae</taxon>
        <taxon>Agaricales</taxon>
        <taxon>Agaricineae</taxon>
        <taxon>Psathyrellaceae</taxon>
        <taxon>Coprinellus</taxon>
    </lineage>
</organism>
<dbReference type="Pfam" id="PF00620">
    <property type="entry name" value="RhoGAP"/>
    <property type="match status" value="1"/>
</dbReference>
<protein>
    <submittedName>
        <fullName evidence="4">RhoGAP-domain-containing protein</fullName>
    </submittedName>
</protein>
<feature type="compositionally biased region" description="Basic and acidic residues" evidence="2">
    <location>
        <begin position="715"/>
        <end position="724"/>
    </location>
</feature>
<dbReference type="SUPFAM" id="SSF48350">
    <property type="entry name" value="GTPase activation domain, GAP"/>
    <property type="match status" value="1"/>
</dbReference>
<dbReference type="GO" id="GO:0005096">
    <property type="term" value="F:GTPase activator activity"/>
    <property type="evidence" value="ECO:0007669"/>
    <property type="project" value="UniProtKB-KW"/>
</dbReference>
<dbReference type="PROSITE" id="PS50238">
    <property type="entry name" value="RHOGAP"/>
    <property type="match status" value="1"/>
</dbReference>
<evidence type="ECO:0000313" key="5">
    <source>
        <dbReference type="Proteomes" id="UP000298030"/>
    </source>
</evidence>